<comment type="similarity">
    <text evidence="2">Belongs to the ABC transporter superfamily. ABCG family. Eye pigment precursor importer (TC 3.A.1.204) subfamily.</text>
</comment>
<dbReference type="GO" id="GO:0034041">
    <property type="term" value="F:ABC-type sterol transporter activity"/>
    <property type="evidence" value="ECO:0007669"/>
    <property type="project" value="TreeGrafter"/>
</dbReference>
<dbReference type="GO" id="GO:0005886">
    <property type="term" value="C:plasma membrane"/>
    <property type="evidence" value="ECO:0007669"/>
    <property type="project" value="TreeGrafter"/>
</dbReference>
<keyword evidence="5" id="KW-0547">Nucleotide-binding</keyword>
<reference evidence="11" key="1">
    <citation type="submission" date="2021-06" db="EMBL/GenBank/DDBJ databases">
        <authorList>
            <consortium name="Wellcome Sanger Institute Data Sharing"/>
        </authorList>
    </citation>
    <scope>NUCLEOTIDE SEQUENCE [LARGE SCALE GENOMIC DNA]</scope>
</reference>
<organism evidence="11 12">
    <name type="scientific">Erpetoichthys calabaricus</name>
    <name type="common">Rope fish</name>
    <name type="synonym">Calamoichthys calabaricus</name>
    <dbReference type="NCBI Taxonomy" id="27687"/>
    <lineage>
        <taxon>Eukaryota</taxon>
        <taxon>Metazoa</taxon>
        <taxon>Chordata</taxon>
        <taxon>Craniata</taxon>
        <taxon>Vertebrata</taxon>
        <taxon>Euteleostomi</taxon>
        <taxon>Actinopterygii</taxon>
        <taxon>Polypteriformes</taxon>
        <taxon>Polypteridae</taxon>
        <taxon>Erpetoichthys</taxon>
    </lineage>
</organism>
<evidence type="ECO:0000256" key="8">
    <source>
        <dbReference type="ARBA" id="ARBA00023136"/>
    </source>
</evidence>
<evidence type="ECO:0000256" key="9">
    <source>
        <dbReference type="SAM" id="Phobius"/>
    </source>
</evidence>
<dbReference type="GO" id="GO:0016887">
    <property type="term" value="F:ATP hydrolysis activity"/>
    <property type="evidence" value="ECO:0007669"/>
    <property type="project" value="InterPro"/>
</dbReference>
<evidence type="ECO:0000256" key="7">
    <source>
        <dbReference type="ARBA" id="ARBA00022989"/>
    </source>
</evidence>
<evidence type="ECO:0000256" key="2">
    <source>
        <dbReference type="ARBA" id="ARBA00005814"/>
    </source>
</evidence>
<dbReference type="Gene3D" id="3.40.50.300">
    <property type="entry name" value="P-loop containing nucleotide triphosphate hydrolases"/>
    <property type="match status" value="1"/>
</dbReference>
<dbReference type="Ensembl" id="ENSECRT00000020895.1">
    <property type="protein sequence ID" value="ENSECRP00000020453.1"/>
    <property type="gene ID" value="ENSECRG00000013737.1"/>
</dbReference>
<dbReference type="PANTHER" id="PTHR48041">
    <property type="entry name" value="ABC TRANSPORTER G FAMILY MEMBER 28"/>
    <property type="match status" value="1"/>
</dbReference>
<comment type="subcellular location">
    <subcellularLocation>
        <location evidence="1">Membrane</location>
        <topology evidence="1">Multi-pass membrane protein</topology>
    </subcellularLocation>
</comment>
<dbReference type="Proteomes" id="UP000694620">
    <property type="component" value="Chromosome 9"/>
</dbReference>
<feature type="transmembrane region" description="Helical" evidence="9">
    <location>
        <begin position="443"/>
        <end position="462"/>
    </location>
</feature>
<feature type="transmembrane region" description="Helical" evidence="9">
    <location>
        <begin position="534"/>
        <end position="552"/>
    </location>
</feature>
<evidence type="ECO:0000313" key="12">
    <source>
        <dbReference type="Proteomes" id="UP000694620"/>
    </source>
</evidence>
<feature type="transmembrane region" description="Helical" evidence="9">
    <location>
        <begin position="339"/>
        <end position="359"/>
    </location>
</feature>
<feature type="transmembrane region" description="Helical" evidence="9">
    <location>
        <begin position="380"/>
        <end position="399"/>
    </location>
</feature>
<keyword evidence="3" id="KW-0813">Transport</keyword>
<keyword evidence="4 9" id="KW-0812">Transmembrane</keyword>
<evidence type="ECO:0000256" key="3">
    <source>
        <dbReference type="ARBA" id="ARBA00022448"/>
    </source>
</evidence>
<dbReference type="Pfam" id="PF01061">
    <property type="entry name" value="ABC2_membrane"/>
    <property type="match status" value="1"/>
</dbReference>
<name>A0A8C4XBV2_ERPCA</name>
<dbReference type="GO" id="GO:0005524">
    <property type="term" value="F:ATP binding"/>
    <property type="evidence" value="ECO:0007669"/>
    <property type="project" value="UniProtKB-KW"/>
</dbReference>
<evidence type="ECO:0000256" key="4">
    <source>
        <dbReference type="ARBA" id="ARBA00022692"/>
    </source>
</evidence>
<dbReference type="AlphaFoldDB" id="A0A8C4XBV2"/>
<dbReference type="Pfam" id="PF00005">
    <property type="entry name" value="ABC_tran"/>
    <property type="match status" value="1"/>
</dbReference>
<reference evidence="11" key="3">
    <citation type="submission" date="2025-09" db="UniProtKB">
        <authorList>
            <consortium name="Ensembl"/>
        </authorList>
    </citation>
    <scope>IDENTIFICATION</scope>
</reference>
<evidence type="ECO:0000259" key="10">
    <source>
        <dbReference type="PROSITE" id="PS50893"/>
    </source>
</evidence>
<dbReference type="PROSITE" id="PS50893">
    <property type="entry name" value="ABC_TRANSPORTER_2"/>
    <property type="match status" value="1"/>
</dbReference>
<protein>
    <submittedName>
        <fullName evidence="11">ATP-binding cassette sub-family G member 4-like</fullName>
    </submittedName>
</protein>
<accession>A0A8C4XBV2</accession>
<feature type="transmembrane region" description="Helical" evidence="9">
    <location>
        <begin position="405"/>
        <end position="431"/>
    </location>
</feature>
<keyword evidence="7 9" id="KW-1133">Transmembrane helix</keyword>
<dbReference type="PANTHER" id="PTHR48041:SF75">
    <property type="entry name" value="ATP-BINDING CASSETTE SUB-FAMILY G MEMBER 4"/>
    <property type="match status" value="1"/>
</dbReference>
<dbReference type="SMART" id="SM00382">
    <property type="entry name" value="AAA"/>
    <property type="match status" value="1"/>
</dbReference>
<keyword evidence="8 9" id="KW-0472">Membrane</keyword>
<evidence type="ECO:0000256" key="1">
    <source>
        <dbReference type="ARBA" id="ARBA00004141"/>
    </source>
</evidence>
<reference evidence="11" key="2">
    <citation type="submission" date="2025-08" db="UniProtKB">
        <authorList>
            <consortium name="Ensembl"/>
        </authorList>
    </citation>
    <scope>IDENTIFICATION</scope>
</reference>
<dbReference type="InterPro" id="IPR003439">
    <property type="entry name" value="ABC_transporter-like_ATP-bd"/>
</dbReference>
<evidence type="ECO:0000256" key="5">
    <source>
        <dbReference type="ARBA" id="ARBA00022741"/>
    </source>
</evidence>
<gene>
    <name evidence="11" type="primary">LOC114657697</name>
</gene>
<dbReference type="GeneTree" id="ENSGT00940000157853"/>
<evidence type="ECO:0000313" key="11">
    <source>
        <dbReference type="Ensembl" id="ENSECRP00000020453.1"/>
    </source>
</evidence>
<proteinExistence type="inferred from homology"/>
<sequence>MIILKDLSGKFCSGELIGIMGICGAGKSTLMDILAGMRKKGVEGQILVNGQQQKRRTFKKLSCYISQFHSLYPNLTVLESMMVKDCAFILCACLQVNETLNALLLKEYADVQTSILSVGHQKLLSIALELLRNPSVMFLDEPTSTVCGYFSFKVISLLKSLAQSGRTIVCIIHQPCCDILNLFDKLYILSQGQCVYSGTVSYLTTFLAKFGLHCRKYHSPAALTEKHYQRKRVCLLRSQPMPKRECHHGMHVNPMLWAFYDSTIVKQCRIVFLILSQKDVDPMESDEFVTSTFSQFCVLLKRSFIYDYLQLVGHPHQTPIAFSLVIYVYLHDIYDSQSISLLIFLTSFFTCPLQMPVVLKEHHNNWYSLKAYYLAKMMSDMPMQIIGPIIYCCIAYWMTSQPPKATLYVLFAGLLILVAFVTQSVGQFIAAMCDSLMVCGANAMAWVVGAIMCIFGGFFGPFDELASYRQVSWSKEMASNSVCSSRYSFGGMVLSLYGINRTDLECAEGIYPLQKPETILKELKNDEAKLVVDIHILVIYFIIFHLAAYLALCYKARPSRRKTEYKN</sequence>
<keyword evidence="12" id="KW-1185">Reference proteome</keyword>
<feature type="domain" description="ABC transporter" evidence="10">
    <location>
        <begin position="2"/>
        <end position="216"/>
    </location>
</feature>
<dbReference type="GO" id="GO:0033344">
    <property type="term" value="P:cholesterol efflux"/>
    <property type="evidence" value="ECO:0007669"/>
    <property type="project" value="TreeGrafter"/>
</dbReference>
<dbReference type="InterPro" id="IPR027417">
    <property type="entry name" value="P-loop_NTPase"/>
</dbReference>
<dbReference type="SUPFAM" id="SSF52540">
    <property type="entry name" value="P-loop containing nucleoside triphosphate hydrolases"/>
    <property type="match status" value="1"/>
</dbReference>
<dbReference type="GO" id="GO:0042632">
    <property type="term" value="P:cholesterol homeostasis"/>
    <property type="evidence" value="ECO:0007669"/>
    <property type="project" value="TreeGrafter"/>
</dbReference>
<dbReference type="InterPro" id="IPR003593">
    <property type="entry name" value="AAA+_ATPase"/>
</dbReference>
<keyword evidence="6" id="KW-0067">ATP-binding</keyword>
<dbReference type="InterPro" id="IPR050352">
    <property type="entry name" value="ABCG_transporters"/>
</dbReference>
<dbReference type="InterPro" id="IPR013525">
    <property type="entry name" value="ABC2_TM"/>
</dbReference>
<evidence type="ECO:0000256" key="6">
    <source>
        <dbReference type="ARBA" id="ARBA00022840"/>
    </source>
</evidence>